<dbReference type="Proteomes" id="UP000809290">
    <property type="component" value="Unassembled WGS sequence"/>
</dbReference>
<organism evidence="1 2">
    <name type="scientific">Brevibacterium paucivorans</name>
    <dbReference type="NCBI Taxonomy" id="170994"/>
    <lineage>
        <taxon>Bacteria</taxon>
        <taxon>Bacillati</taxon>
        <taxon>Actinomycetota</taxon>
        <taxon>Actinomycetes</taxon>
        <taxon>Micrococcales</taxon>
        <taxon>Brevibacteriaceae</taxon>
        <taxon>Brevibacterium</taxon>
    </lineage>
</organism>
<protein>
    <recommendedName>
        <fullName evidence="3">Phage tail protein</fullName>
    </recommendedName>
</protein>
<dbReference type="EMBL" id="JAFBCP010000001">
    <property type="protein sequence ID" value="MBM7817406.1"/>
    <property type="molecule type" value="Genomic_DNA"/>
</dbReference>
<evidence type="ECO:0000313" key="1">
    <source>
        <dbReference type="EMBL" id="MBM7817406.1"/>
    </source>
</evidence>
<evidence type="ECO:0008006" key="3">
    <source>
        <dbReference type="Google" id="ProtNLM"/>
    </source>
</evidence>
<gene>
    <name evidence="1" type="ORF">JOE56_002100</name>
</gene>
<proteinExistence type="predicted"/>
<name>A0ABS2SQX5_9MICO</name>
<accession>A0ABS2SQX5</accession>
<comment type="caution">
    <text evidence="1">The sequence shown here is derived from an EMBL/GenBank/DDBJ whole genome shotgun (WGS) entry which is preliminary data.</text>
</comment>
<sequence>MAQTYLESLGFLPDWHDTLSLLRNDMLLSVDASDFDHMVAYVDPSGATLALYQPLDGRREDSVSVTGPARVPVDAWQPIPGLAAMNVYDPYGSLFTKVLVAVDDPFMYPVYAGNDVGELEPYPSYCLGAVAVDVEVFESVDDWRAQQTPIDASSLADVADGMPAEVTLGPTFIASPGLFHFSTGAAELEELSSASIFKAVCEEVEVVTNQLTGKQWYRVVADCGMMVNLALPIDIEPAPRPGSVVDGTALLTGTTGVWRQ</sequence>
<dbReference type="RefSeq" id="WP_204515929.1">
    <property type="nucleotide sequence ID" value="NZ_JAFBCP010000001.1"/>
</dbReference>
<evidence type="ECO:0000313" key="2">
    <source>
        <dbReference type="Proteomes" id="UP000809290"/>
    </source>
</evidence>
<keyword evidence="2" id="KW-1185">Reference proteome</keyword>
<reference evidence="1 2" key="1">
    <citation type="submission" date="2021-01" db="EMBL/GenBank/DDBJ databases">
        <title>Sequencing the genomes of 1000 actinobacteria strains.</title>
        <authorList>
            <person name="Klenk H.-P."/>
        </authorList>
    </citation>
    <scope>NUCLEOTIDE SEQUENCE [LARGE SCALE GENOMIC DNA]</scope>
    <source>
        <strain evidence="1 2">DSM 13657</strain>
    </source>
</reference>